<dbReference type="Pfam" id="PF11239">
    <property type="entry name" value="DUF3040"/>
    <property type="match status" value="1"/>
</dbReference>
<dbReference type="EMBL" id="BSUO01000001">
    <property type="protein sequence ID" value="GMA39796.1"/>
    <property type="molecule type" value="Genomic_DNA"/>
</dbReference>
<keyword evidence="2" id="KW-1133">Transmembrane helix</keyword>
<keyword evidence="2" id="KW-0472">Membrane</keyword>
<proteinExistence type="predicted"/>
<accession>A0ABQ6IRV0</accession>
<dbReference type="Proteomes" id="UP001157126">
    <property type="component" value="Unassembled WGS sequence"/>
</dbReference>
<evidence type="ECO:0000313" key="4">
    <source>
        <dbReference type="Proteomes" id="UP001157126"/>
    </source>
</evidence>
<feature type="compositionally biased region" description="Low complexity" evidence="1">
    <location>
        <begin position="90"/>
        <end position="99"/>
    </location>
</feature>
<gene>
    <name evidence="3" type="ORF">GCM10025883_18410</name>
</gene>
<reference evidence="4" key="1">
    <citation type="journal article" date="2019" name="Int. J. Syst. Evol. Microbiol.">
        <title>The Global Catalogue of Microorganisms (GCM) 10K type strain sequencing project: providing services to taxonomists for standard genome sequencing and annotation.</title>
        <authorList>
            <consortium name="The Broad Institute Genomics Platform"/>
            <consortium name="The Broad Institute Genome Sequencing Center for Infectious Disease"/>
            <person name="Wu L."/>
            <person name="Ma J."/>
        </authorList>
    </citation>
    <scope>NUCLEOTIDE SEQUENCE [LARGE SCALE GENOMIC DNA]</scope>
    <source>
        <strain evidence="4">NBRC 113072</strain>
    </source>
</reference>
<feature type="transmembrane region" description="Helical" evidence="2">
    <location>
        <begin position="65"/>
        <end position="83"/>
    </location>
</feature>
<evidence type="ECO:0000256" key="2">
    <source>
        <dbReference type="SAM" id="Phobius"/>
    </source>
</evidence>
<feature type="compositionally biased region" description="Basic and acidic residues" evidence="1">
    <location>
        <begin position="129"/>
        <end position="142"/>
    </location>
</feature>
<dbReference type="RefSeq" id="WP_284303614.1">
    <property type="nucleotide sequence ID" value="NZ_BSUO01000001.1"/>
</dbReference>
<keyword evidence="2" id="KW-0812">Transmembrane</keyword>
<name>A0ABQ6IRV0_9MICO</name>
<dbReference type="InterPro" id="IPR021401">
    <property type="entry name" value="DUF3040"/>
</dbReference>
<evidence type="ECO:0000256" key="1">
    <source>
        <dbReference type="SAM" id="MobiDB-lite"/>
    </source>
</evidence>
<feature type="compositionally biased region" description="Basic residues" evidence="1">
    <location>
        <begin position="100"/>
        <end position="113"/>
    </location>
</feature>
<protein>
    <submittedName>
        <fullName evidence="3">Membrane protein</fullName>
    </submittedName>
</protein>
<organism evidence="3 4">
    <name type="scientific">Mobilicoccus caccae</name>
    <dbReference type="NCBI Taxonomy" id="1859295"/>
    <lineage>
        <taxon>Bacteria</taxon>
        <taxon>Bacillati</taxon>
        <taxon>Actinomycetota</taxon>
        <taxon>Actinomycetes</taxon>
        <taxon>Micrococcales</taxon>
        <taxon>Dermatophilaceae</taxon>
        <taxon>Mobilicoccus</taxon>
    </lineage>
</organism>
<comment type="caution">
    <text evidence="3">The sequence shown here is derived from an EMBL/GenBank/DDBJ whole genome shotgun (WGS) entry which is preliminary data.</text>
</comment>
<keyword evidence="4" id="KW-1185">Reference proteome</keyword>
<evidence type="ECO:0000313" key="3">
    <source>
        <dbReference type="EMBL" id="GMA39796.1"/>
    </source>
</evidence>
<sequence length="142" mass="15450">MPLSEHEQKLLEQMERALYAEDPKFASQMKGRHHGPSRKRRLIGLVVAILGLACVVAGVSFELIWLGGVGFAIMVAGVAWAFGGGGSGEGTELTDTSTGRTRRIGKPRGRRGQKKDGHGGGSTGFMQRMENRWDERKRGDSL</sequence>
<feature type="transmembrane region" description="Helical" evidence="2">
    <location>
        <begin position="42"/>
        <end position="59"/>
    </location>
</feature>
<feature type="region of interest" description="Disordered" evidence="1">
    <location>
        <begin position="87"/>
        <end position="142"/>
    </location>
</feature>